<evidence type="ECO:0000259" key="9">
    <source>
        <dbReference type="Pfam" id="PF00361"/>
    </source>
</evidence>
<gene>
    <name evidence="10" type="primary">nad5</name>
</gene>
<feature type="transmembrane region" description="Helical" evidence="8">
    <location>
        <begin position="456"/>
        <end position="477"/>
    </location>
</feature>
<feature type="transmembrane region" description="Helical" evidence="8">
    <location>
        <begin position="252"/>
        <end position="273"/>
    </location>
</feature>
<dbReference type="PANTHER" id="PTHR42829:SF2">
    <property type="entry name" value="NADH-UBIQUINONE OXIDOREDUCTASE CHAIN 5"/>
    <property type="match status" value="1"/>
</dbReference>
<dbReference type="GO" id="GO:0015990">
    <property type="term" value="P:electron transport coupled proton transport"/>
    <property type="evidence" value="ECO:0007669"/>
    <property type="project" value="TreeGrafter"/>
</dbReference>
<dbReference type="InterPro" id="IPR003945">
    <property type="entry name" value="NU5C-like"/>
</dbReference>
<evidence type="ECO:0000256" key="7">
    <source>
        <dbReference type="ARBA" id="ARBA00049551"/>
    </source>
</evidence>
<feature type="transmembrane region" description="Helical" evidence="8">
    <location>
        <begin position="190"/>
        <end position="207"/>
    </location>
</feature>
<feature type="domain" description="NADH:quinone oxidoreductase/Mrp antiporter transmembrane" evidence="9">
    <location>
        <begin position="93"/>
        <end position="355"/>
    </location>
</feature>
<geneLocation type="mitochondrion" evidence="10"/>
<evidence type="ECO:0000256" key="1">
    <source>
        <dbReference type="ARBA" id="ARBA00004141"/>
    </source>
</evidence>
<feature type="transmembrane region" description="Helical" evidence="8">
    <location>
        <begin position="497"/>
        <end position="519"/>
    </location>
</feature>
<feature type="transmembrane region" description="Helical" evidence="8">
    <location>
        <begin position="219"/>
        <end position="240"/>
    </location>
</feature>
<feature type="transmembrane region" description="Helical" evidence="8">
    <location>
        <begin position="73"/>
        <end position="92"/>
    </location>
</feature>
<feature type="transmembrane region" description="Helical" evidence="8">
    <location>
        <begin position="342"/>
        <end position="363"/>
    </location>
</feature>
<evidence type="ECO:0000256" key="8">
    <source>
        <dbReference type="SAM" id="Phobius"/>
    </source>
</evidence>
<feature type="transmembrane region" description="Helical" evidence="8">
    <location>
        <begin position="41"/>
        <end position="61"/>
    </location>
</feature>
<dbReference type="Pfam" id="PF00361">
    <property type="entry name" value="Proton_antipo_M"/>
    <property type="match status" value="1"/>
</dbReference>
<dbReference type="EMBL" id="OL961442">
    <property type="protein sequence ID" value="UXL86287.1"/>
    <property type="molecule type" value="Genomic_DNA"/>
</dbReference>
<feature type="transmembrane region" description="Helical" evidence="8">
    <location>
        <begin position="309"/>
        <end position="330"/>
    </location>
</feature>
<feature type="transmembrane region" description="Helical" evidence="8">
    <location>
        <begin position="383"/>
        <end position="408"/>
    </location>
</feature>
<keyword evidence="4 8" id="KW-1133">Transmembrane helix</keyword>
<reference evidence="10" key="1">
    <citation type="journal article" date="2022" name="Int J Parasitol Parasites Wildl">
        <title>Characterization of the complete mitochondrial genomes of Diplodiscus japonicus and Diplodiscus mehari (Trematoda: Diplodiscidae): Comparison with the members of the superfamily Paramphistomoidea and phylogenetic implication.</title>
        <authorList>
            <person name="An Q."/>
            <person name="Qiu Y.Y."/>
            <person name="Lou Y."/>
            <person name="Jiang Y."/>
            <person name="Qiu H.Y."/>
            <person name="Zhang Z.H."/>
            <person name="Li B."/>
            <person name="Zhang A.H."/>
            <person name="Wei W."/>
            <person name="Chen Y.Y."/>
            <person name="Gao J.F."/>
            <person name="Wang C.R."/>
        </authorList>
    </citation>
    <scope>NUCLEOTIDE SEQUENCE</scope>
</reference>
<evidence type="ECO:0000256" key="3">
    <source>
        <dbReference type="ARBA" id="ARBA00022692"/>
    </source>
</evidence>
<dbReference type="InterPro" id="IPR001750">
    <property type="entry name" value="ND/Mrp_TM"/>
</dbReference>
<keyword evidence="10" id="KW-0496">Mitochondrion</keyword>
<keyword evidence="3 8" id="KW-0812">Transmembrane</keyword>
<dbReference type="GO" id="GO:0003954">
    <property type="term" value="F:NADH dehydrogenase activity"/>
    <property type="evidence" value="ECO:0007669"/>
    <property type="project" value="TreeGrafter"/>
</dbReference>
<feature type="transmembrane region" description="Helical" evidence="8">
    <location>
        <begin position="415"/>
        <end position="436"/>
    </location>
</feature>
<comment type="catalytic activity">
    <reaction evidence="7">
        <text>a ubiquinone + NADH + 5 H(+)(in) = a ubiquinol + NAD(+) + 4 H(+)(out)</text>
        <dbReference type="Rhea" id="RHEA:29091"/>
        <dbReference type="Rhea" id="RHEA-COMP:9565"/>
        <dbReference type="Rhea" id="RHEA-COMP:9566"/>
        <dbReference type="ChEBI" id="CHEBI:15378"/>
        <dbReference type="ChEBI" id="CHEBI:16389"/>
        <dbReference type="ChEBI" id="CHEBI:17976"/>
        <dbReference type="ChEBI" id="CHEBI:57540"/>
        <dbReference type="ChEBI" id="CHEBI:57945"/>
        <dbReference type="EC" id="7.1.1.2"/>
    </reaction>
</comment>
<accession>A0A977R6G1</accession>
<keyword evidence="5 8" id="KW-0472">Membrane</keyword>
<feature type="transmembrane region" description="Helical" evidence="8">
    <location>
        <begin position="98"/>
        <end position="116"/>
    </location>
</feature>
<dbReference type="PRINTS" id="PR01434">
    <property type="entry name" value="NADHDHGNASE5"/>
</dbReference>
<comment type="subcellular location">
    <subcellularLocation>
        <location evidence="1">Membrane</location>
        <topology evidence="1">Multi-pass membrane protein</topology>
    </subcellularLocation>
</comment>
<dbReference type="GO" id="GO:0042773">
    <property type="term" value="P:ATP synthesis coupled electron transport"/>
    <property type="evidence" value="ECO:0007669"/>
    <property type="project" value="InterPro"/>
</dbReference>
<dbReference type="EC" id="7.1.1.2" evidence="2"/>
<feature type="transmembrane region" description="Helical" evidence="8">
    <location>
        <begin position="123"/>
        <end position="145"/>
    </location>
</feature>
<dbReference type="PANTHER" id="PTHR42829">
    <property type="entry name" value="NADH-UBIQUINONE OXIDOREDUCTASE CHAIN 5"/>
    <property type="match status" value="1"/>
</dbReference>
<feature type="transmembrane region" description="Helical" evidence="8">
    <location>
        <begin position="151"/>
        <end position="178"/>
    </location>
</feature>
<sequence>MLFFLLYSAVLCGVVYCFGLGGWVGSFHVFNEFLFNCLFDDVSLLCVFMLFCCGSIALFYCYHYFGDSSEGGLLFVLIVWFLSVMFVLVFTSSLVFTLVLWEYLGLVSFFLIMFYANCSSMRASLITVFASRFGDASLFVLIMWLCRWLEYSGILFLVLYLLVVLSKSAAYPFISWLLEAMRAPTPVSSLVHSSTLVAAGAWFLYRYNYVCDSRMLEVLFYLGIVTIFITGVSALLFQDLKKIVALSTCNNVSWCLIFFVCGDLVLALLQLLTHGVSKCFLFMSVGDLMSSSGGSQSALGVYMSRYSGLYGVVSQLVLVFSLCGLPFIGVFFSKHGLFCEFLYNYGAVSLVLLLSGFFISYVYSTRLAMLLFGSVGGLSFGYVSSFLLISLVSVFSTVVNYAGCCWFLESSELSIFWGLLFSALQVVGCFIGWLVGARGLLGGQGIWESVLWGNDVVVGWLYSCFLSLSQVCAFSYYRWELYLLGLWEGTHAKGGSLVLFSFNFMMLGLIFALFFYMIVL</sequence>
<dbReference type="GO" id="GO:0008137">
    <property type="term" value="F:NADH dehydrogenase (ubiquinone) activity"/>
    <property type="evidence" value="ECO:0007669"/>
    <property type="project" value="UniProtKB-EC"/>
</dbReference>
<dbReference type="GO" id="GO:0016020">
    <property type="term" value="C:membrane"/>
    <property type="evidence" value="ECO:0007669"/>
    <property type="project" value="UniProtKB-SubCell"/>
</dbReference>
<proteinExistence type="predicted"/>
<evidence type="ECO:0000256" key="5">
    <source>
        <dbReference type="ARBA" id="ARBA00023136"/>
    </source>
</evidence>
<evidence type="ECO:0000256" key="6">
    <source>
        <dbReference type="ARBA" id="ARBA00031027"/>
    </source>
</evidence>
<name>A0A977R6G1_9TREM</name>
<dbReference type="AlphaFoldDB" id="A0A977R6G1"/>
<protein>
    <recommendedName>
        <fullName evidence="2">NADH:ubiquinone reductase (H(+)-translocating)</fullName>
        <ecNumber evidence="2">7.1.1.2</ecNumber>
    </recommendedName>
    <alternativeName>
        <fullName evidence="6">NADH dehydrogenase subunit 5</fullName>
    </alternativeName>
</protein>
<evidence type="ECO:0000256" key="4">
    <source>
        <dbReference type="ARBA" id="ARBA00022989"/>
    </source>
</evidence>
<evidence type="ECO:0000256" key="2">
    <source>
        <dbReference type="ARBA" id="ARBA00012944"/>
    </source>
</evidence>
<evidence type="ECO:0000313" key="10">
    <source>
        <dbReference type="EMBL" id="UXL86287.1"/>
    </source>
</evidence>
<organism evidence="10">
    <name type="scientific">Diplodiscus japonicus</name>
    <dbReference type="NCBI Taxonomy" id="1895467"/>
    <lineage>
        <taxon>Eukaryota</taxon>
        <taxon>Metazoa</taxon>
        <taxon>Spiralia</taxon>
        <taxon>Lophotrochozoa</taxon>
        <taxon>Platyhelminthes</taxon>
        <taxon>Trematoda</taxon>
        <taxon>Digenea</taxon>
        <taxon>Plagiorchiida</taxon>
        <taxon>Pronocephalata</taxon>
        <taxon>Paramphistomoidea</taxon>
        <taxon>Diplodiscidae</taxon>
        <taxon>Diplodiscus</taxon>
    </lineage>
</organism>